<reference evidence="9 10" key="1">
    <citation type="journal article" date="2021" name="G3 (Bethesda)">
        <title>Improved contiguity of the threespine stickleback genome using long-read sequencing.</title>
        <authorList>
            <person name="Nath S."/>
            <person name="Shaw D.E."/>
            <person name="White M.A."/>
        </authorList>
    </citation>
    <scope>NUCLEOTIDE SEQUENCE [LARGE SCALE GENOMIC DNA]</scope>
    <source>
        <strain evidence="9 10">Lake Benthic</strain>
    </source>
</reference>
<dbReference type="Ensembl" id="ENSGACT00000016541.2">
    <property type="protein sequence ID" value="ENSGACP00000016508.2"/>
    <property type="gene ID" value="ENSGACG00000012488.2"/>
</dbReference>
<evidence type="ECO:0000256" key="3">
    <source>
        <dbReference type="ARBA" id="ARBA00023319"/>
    </source>
</evidence>
<dbReference type="CTD" id="147645"/>
<feature type="signal peptide" evidence="6">
    <location>
        <begin position="1"/>
        <end position="28"/>
    </location>
</feature>
<dbReference type="RefSeq" id="XP_040020626.1">
    <property type="nucleotide sequence ID" value="XM_040164692.1"/>
</dbReference>
<dbReference type="InterPro" id="IPR007110">
    <property type="entry name" value="Ig-like_dom"/>
</dbReference>
<feature type="domain" description="Fibronectin type-III" evidence="8">
    <location>
        <begin position="311"/>
        <end position="417"/>
    </location>
</feature>
<keyword evidence="5" id="KW-0812">Transmembrane</keyword>
<dbReference type="PANTHER" id="PTHR44427:SF5">
    <property type="entry name" value="V-SET AND IMMUNOGLOBULIN DOMAIN-CONTAINING PROTEIN 10-LIKE"/>
    <property type="match status" value="1"/>
</dbReference>
<evidence type="ECO:0000313" key="10">
    <source>
        <dbReference type="Proteomes" id="UP000007635"/>
    </source>
</evidence>
<keyword evidence="1 6" id="KW-0732">Signal</keyword>
<dbReference type="KEGG" id="gat:120810279"/>
<keyword evidence="2" id="KW-0325">Glycoprotein</keyword>
<evidence type="ECO:0000313" key="9">
    <source>
        <dbReference type="Ensembl" id="ENSGACP00000016508.2"/>
    </source>
</evidence>
<dbReference type="InterPro" id="IPR050831">
    <property type="entry name" value="CEA_cell_adhesion"/>
</dbReference>
<dbReference type="GeneTree" id="ENSGT00860000135013"/>
<evidence type="ECO:0008006" key="11">
    <source>
        <dbReference type="Google" id="ProtNLM"/>
    </source>
</evidence>
<evidence type="ECO:0000259" key="8">
    <source>
        <dbReference type="PROSITE" id="PS50853"/>
    </source>
</evidence>
<feature type="domain" description="Ig-like" evidence="7">
    <location>
        <begin position="218"/>
        <end position="306"/>
    </location>
</feature>
<keyword evidence="3" id="KW-0393">Immunoglobulin domain</keyword>
<evidence type="ECO:0000256" key="4">
    <source>
        <dbReference type="SAM" id="MobiDB-lite"/>
    </source>
</evidence>
<dbReference type="InterPro" id="IPR036116">
    <property type="entry name" value="FN3_sf"/>
</dbReference>
<dbReference type="InterPro" id="IPR036179">
    <property type="entry name" value="Ig-like_dom_sf"/>
</dbReference>
<feature type="chain" id="PRO_5043399764" description="V-set and immunoglobulin domain containing 10 like" evidence="6">
    <location>
        <begin position="29"/>
        <end position="521"/>
    </location>
</feature>
<dbReference type="PROSITE" id="PS50835">
    <property type="entry name" value="IG_LIKE"/>
    <property type="match status" value="1"/>
</dbReference>
<dbReference type="Gene3D" id="2.60.40.10">
    <property type="entry name" value="Immunoglobulins"/>
    <property type="match status" value="3"/>
</dbReference>
<dbReference type="Proteomes" id="UP000007635">
    <property type="component" value="Chromosome XX"/>
</dbReference>
<proteinExistence type="predicted"/>
<evidence type="ECO:0000256" key="1">
    <source>
        <dbReference type="ARBA" id="ARBA00022729"/>
    </source>
</evidence>
<keyword evidence="10" id="KW-1185">Reference proteome</keyword>
<organism evidence="9 10">
    <name type="scientific">Gasterosteus aculeatus aculeatus</name>
    <name type="common">three-spined stickleback</name>
    <dbReference type="NCBI Taxonomy" id="481459"/>
    <lineage>
        <taxon>Eukaryota</taxon>
        <taxon>Metazoa</taxon>
        <taxon>Chordata</taxon>
        <taxon>Craniata</taxon>
        <taxon>Vertebrata</taxon>
        <taxon>Euteleostomi</taxon>
        <taxon>Actinopterygii</taxon>
        <taxon>Neopterygii</taxon>
        <taxon>Teleostei</taxon>
        <taxon>Neoteleostei</taxon>
        <taxon>Acanthomorphata</taxon>
        <taxon>Eupercaria</taxon>
        <taxon>Perciformes</taxon>
        <taxon>Cottioidei</taxon>
        <taxon>Gasterosteales</taxon>
        <taxon>Gasterosteidae</taxon>
        <taxon>Gasterosteus</taxon>
    </lineage>
</organism>
<dbReference type="GeneID" id="120810279"/>
<name>G3PFY4_GASAC</name>
<dbReference type="SUPFAM" id="SSF48726">
    <property type="entry name" value="Immunoglobulin"/>
    <property type="match status" value="2"/>
</dbReference>
<dbReference type="InParanoid" id="G3PFY4"/>
<dbReference type="PROSITE" id="PS50853">
    <property type="entry name" value="FN3"/>
    <property type="match status" value="1"/>
</dbReference>
<dbReference type="STRING" id="69293.ENSGACP00000016508"/>
<accession>G3PFY4</accession>
<dbReference type="CDD" id="cd00063">
    <property type="entry name" value="FN3"/>
    <property type="match status" value="1"/>
</dbReference>
<reference evidence="9" key="3">
    <citation type="submission" date="2025-09" db="UniProtKB">
        <authorList>
            <consortium name="Ensembl"/>
        </authorList>
    </citation>
    <scope>IDENTIFICATION</scope>
</reference>
<feature type="transmembrane region" description="Helical" evidence="5">
    <location>
        <begin position="426"/>
        <end position="450"/>
    </location>
</feature>
<dbReference type="InterPro" id="IPR003961">
    <property type="entry name" value="FN3_dom"/>
</dbReference>
<dbReference type="AlphaFoldDB" id="G3PFY4"/>
<evidence type="ECO:0000256" key="6">
    <source>
        <dbReference type="SAM" id="SignalP"/>
    </source>
</evidence>
<dbReference type="Bgee" id="ENSGACG00000012488">
    <property type="expression patterns" value="Expressed in pharyngeal gill"/>
</dbReference>
<dbReference type="PANTHER" id="PTHR44427">
    <property type="entry name" value="CARCINOEMBRYONIC ANTIGEN-RELATED CELL ADHESION MOLECULE 19"/>
    <property type="match status" value="1"/>
</dbReference>
<dbReference type="eggNOG" id="ENOG502SRKZ">
    <property type="taxonomic scope" value="Eukaryota"/>
</dbReference>
<sequence>MSYPDEFWRISAFFLAVLLRFTFRGASCQLVVSPAGPTLQTALVGHNVTLAVSFAGAPDPVVIWSMADVPVVTWVIDSADPPVIAEASRNVLRIDANGSLSFINVPLGYTSNYTIEMTKSGLGKSSITFTLKVFARPAGDSTCSLQSVNSVDLQYYCQWPGGTPPARLSFPALNSFRSGEGNLSLIFPASPDLDGKMVTCLADHPVELSNCSITAGGPSMFLPAVRTTVDPDGKILVTINCVSEASPPALVSWSKGSDSIVGTATHQISRDTTELQIRDYDVSNFLLQNYACTCRNPLGSQRREIQLRGPLISDSRLFTNHNGTIVTLTWEVPPTSIVTGFDVQMKGPNSLSRNRSGNQTRGSSDWFHTIQQKPGHARSADIFFLDPKLTYGFRVIPKARGTAGPPSEAQTAGPGEGLSGSAIAGLAAGIPCGLLLLVLLGGFIYLCVYLHKKKSRQTRYPKPRAVEKAVTAPAELTPHNLLTGGLRSPPDYNRLQQTPSERSAALPAFVPAPPVRTATIV</sequence>
<dbReference type="InterPro" id="IPR013783">
    <property type="entry name" value="Ig-like_fold"/>
</dbReference>
<evidence type="ECO:0000259" key="7">
    <source>
        <dbReference type="PROSITE" id="PS50835"/>
    </source>
</evidence>
<protein>
    <recommendedName>
        <fullName evidence="11">V-set and immunoglobulin domain containing 10 like</fullName>
    </recommendedName>
</protein>
<dbReference type="SUPFAM" id="SSF49265">
    <property type="entry name" value="Fibronectin type III"/>
    <property type="match status" value="1"/>
</dbReference>
<keyword evidence="5" id="KW-0472">Membrane</keyword>
<feature type="region of interest" description="Disordered" evidence="4">
    <location>
        <begin position="479"/>
        <end position="503"/>
    </location>
</feature>
<evidence type="ECO:0000256" key="2">
    <source>
        <dbReference type="ARBA" id="ARBA00023180"/>
    </source>
</evidence>
<evidence type="ECO:0000256" key="5">
    <source>
        <dbReference type="SAM" id="Phobius"/>
    </source>
</evidence>
<keyword evidence="5" id="KW-1133">Transmembrane helix</keyword>
<reference evidence="9" key="2">
    <citation type="submission" date="2025-08" db="UniProtKB">
        <authorList>
            <consortium name="Ensembl"/>
        </authorList>
    </citation>
    <scope>IDENTIFICATION</scope>
</reference>